<dbReference type="KEGG" id="ard:AXF14_07740"/>
<gene>
    <name evidence="1" type="ORF">AXF14_07740</name>
</gene>
<protein>
    <recommendedName>
        <fullName evidence="3">Winged helix DNA-binding domain-containing protein</fullName>
    </recommendedName>
</protein>
<proteinExistence type="predicted"/>
<reference evidence="2" key="1">
    <citation type="submission" date="2016-02" db="EMBL/GenBank/DDBJ databases">
        <authorList>
            <person name="Holder M.E."/>
            <person name="Ajami N.J."/>
            <person name="Petrosino J.F."/>
        </authorList>
    </citation>
    <scope>NUCLEOTIDE SEQUENCE [LARGE SCALE GENOMIC DNA]</scope>
    <source>
        <strain evidence="2">CCUG 36733</strain>
    </source>
</reference>
<sequence length="412" mass="43846">MSYLRIVAQGLVPATAAPTPVEAVRRQLAIQGQQVSAIPHAVLARTPRTVTRADVDAAFEESALVRSWPMRGTVHVTTAEDHHWMREALVHRLQGWMRVDEERFGHGSDGLARAADAARQALGAAAGEGRPGLTRAELVEVWETDGILPELLASGMPETYAKRHLVVALHATGHLVQGPRRGNEHLIVSAEDLPPASSGPGGAAGTARGTDGHRAAVAEIARRYATSHGPVSAADLSRWTTLPASECRRALEDAVELTGAADYAVDAEHAHAPLTRYRAEGGLRGAVTVLGAGPDAAPSGRTGADVLYGRADLPDLLASSRKQAEATLYLGAFDELHVGYKNRLSLTDAAGELLICPSMNGMFRPLLVDHGRVVAVRPVGSEPLWAAHARVSARLERDVERAVARMERRLAA</sequence>
<keyword evidence="2" id="KW-1185">Reference proteome</keyword>
<dbReference type="InterPro" id="IPR009351">
    <property type="entry name" value="AlkZ-like"/>
</dbReference>
<evidence type="ECO:0000313" key="1">
    <source>
        <dbReference type="EMBL" id="AMD88503.1"/>
    </source>
</evidence>
<dbReference type="Proteomes" id="UP000065220">
    <property type="component" value="Chromosome"/>
</dbReference>
<dbReference type="OrthoDB" id="9148135at2"/>
<dbReference type="AlphaFoldDB" id="A0A109W3C9"/>
<dbReference type="PANTHER" id="PTHR38479:SF2">
    <property type="entry name" value="WINGED HELIX DNA-BINDING DOMAIN-CONTAINING PROTEIN"/>
    <property type="match status" value="1"/>
</dbReference>
<evidence type="ECO:0008006" key="3">
    <source>
        <dbReference type="Google" id="ProtNLM"/>
    </source>
</evidence>
<evidence type="ECO:0000313" key="2">
    <source>
        <dbReference type="Proteomes" id="UP000065220"/>
    </source>
</evidence>
<dbReference type="EMBL" id="CP014228">
    <property type="protein sequence ID" value="AMD88503.1"/>
    <property type="molecule type" value="Genomic_DNA"/>
</dbReference>
<dbReference type="PANTHER" id="PTHR38479">
    <property type="entry name" value="LMO0824 PROTEIN"/>
    <property type="match status" value="1"/>
</dbReference>
<accession>A0A109W3C9</accession>
<name>A0A109W3C9_ACTRD</name>
<dbReference type="Pfam" id="PF06224">
    <property type="entry name" value="AlkZ-like"/>
    <property type="match status" value="1"/>
</dbReference>
<dbReference type="STRING" id="111015.AXF14_07740"/>
<organism evidence="1 2">
    <name type="scientific">Actinomyces radicidentis</name>
    <dbReference type="NCBI Taxonomy" id="111015"/>
    <lineage>
        <taxon>Bacteria</taxon>
        <taxon>Bacillati</taxon>
        <taxon>Actinomycetota</taxon>
        <taxon>Actinomycetes</taxon>
        <taxon>Actinomycetales</taxon>
        <taxon>Actinomycetaceae</taxon>
        <taxon>Actinomyces</taxon>
    </lineage>
</organism>